<dbReference type="OrthoDB" id="3261714at2759"/>
<feature type="region of interest" description="Disordered" evidence="1">
    <location>
        <begin position="314"/>
        <end position="340"/>
    </location>
</feature>
<sequence>MFSVKYISTLSVFWSCVLHPYYLSRRLDLKLALPTMSARTPFIPSNSRPASRAAHTKDESGSSAVKDTHFTPDPKNPLHGDILKSPSLQRSSSKGPSSSDHSSSADEIHKPLNLNGLFKKGPGSQSSLNLSGRKSNEKANETSSLSSLAKTRSIRRDQVGPSSVLSPKPVNAVSTSELLSSTFKTPSLPASSVTNLHVVPEAHMPIADDEDSHPSHQYKFGNAPPQRVPQHERNILPSLPGLLPKHVQRDRASKKRSRADLDAEDHTPDAEMMYGNHMDSGPAKRYKGNASMQMSMESEYMEDDIERLPGPSYSPQQLSSPIGRSVSHQSRYGPHGEYQKLTESPLGYRANPVDQRQHLLQDSGLDGNNGMGPPTLSHGSNVSVDGGRGGDALDKLLGCHADAYIEDHTDKYEHLTAKWRDCSMEEWMHGADGKVLSL</sequence>
<evidence type="ECO:0000313" key="3">
    <source>
        <dbReference type="Proteomes" id="UP000772434"/>
    </source>
</evidence>
<gene>
    <name evidence="2" type="ORF">BDP27DRAFT_773663</name>
</gene>
<dbReference type="Proteomes" id="UP000772434">
    <property type="component" value="Unassembled WGS sequence"/>
</dbReference>
<comment type="caution">
    <text evidence="2">The sequence shown here is derived from an EMBL/GenBank/DDBJ whole genome shotgun (WGS) entry which is preliminary data.</text>
</comment>
<dbReference type="EMBL" id="JADNRY010000058">
    <property type="protein sequence ID" value="KAF9068666.1"/>
    <property type="molecule type" value="Genomic_DNA"/>
</dbReference>
<feature type="compositionally biased region" description="Basic and acidic residues" evidence="1">
    <location>
        <begin position="258"/>
        <end position="269"/>
    </location>
</feature>
<feature type="region of interest" description="Disordered" evidence="1">
    <location>
        <begin position="40"/>
        <end position="169"/>
    </location>
</feature>
<feature type="compositionally biased region" description="Polar residues" evidence="1">
    <location>
        <begin position="123"/>
        <end position="133"/>
    </location>
</feature>
<proteinExistence type="predicted"/>
<dbReference type="AlphaFoldDB" id="A0A9P5PSM1"/>
<feature type="compositionally biased region" description="Polar residues" evidence="1">
    <location>
        <begin position="314"/>
        <end position="330"/>
    </location>
</feature>
<feature type="compositionally biased region" description="Polar residues" evidence="1">
    <location>
        <begin position="141"/>
        <end position="150"/>
    </location>
</feature>
<keyword evidence="3" id="KW-1185">Reference proteome</keyword>
<protein>
    <submittedName>
        <fullName evidence="2">Uncharacterized protein</fullName>
    </submittedName>
</protein>
<reference evidence="2" key="1">
    <citation type="submission" date="2020-11" db="EMBL/GenBank/DDBJ databases">
        <authorList>
            <consortium name="DOE Joint Genome Institute"/>
            <person name="Ahrendt S."/>
            <person name="Riley R."/>
            <person name="Andreopoulos W."/>
            <person name="Labutti K."/>
            <person name="Pangilinan J."/>
            <person name="Ruiz-Duenas F.J."/>
            <person name="Barrasa J.M."/>
            <person name="Sanchez-Garcia M."/>
            <person name="Camarero S."/>
            <person name="Miyauchi S."/>
            <person name="Serrano A."/>
            <person name="Linde D."/>
            <person name="Babiker R."/>
            <person name="Drula E."/>
            <person name="Ayuso-Fernandez I."/>
            <person name="Pacheco R."/>
            <person name="Padilla G."/>
            <person name="Ferreira P."/>
            <person name="Barriuso J."/>
            <person name="Kellner H."/>
            <person name="Castanera R."/>
            <person name="Alfaro M."/>
            <person name="Ramirez L."/>
            <person name="Pisabarro A.G."/>
            <person name="Kuo A."/>
            <person name="Tritt A."/>
            <person name="Lipzen A."/>
            <person name="He G."/>
            <person name="Yan M."/>
            <person name="Ng V."/>
            <person name="Cullen D."/>
            <person name="Martin F."/>
            <person name="Rosso M.-N."/>
            <person name="Henrissat B."/>
            <person name="Hibbett D."/>
            <person name="Martinez A.T."/>
            <person name="Grigoriev I.V."/>
        </authorList>
    </citation>
    <scope>NUCLEOTIDE SEQUENCE</scope>
    <source>
        <strain evidence="2">AH 40177</strain>
    </source>
</reference>
<feature type="region of interest" description="Disordered" evidence="1">
    <location>
        <begin position="206"/>
        <end position="282"/>
    </location>
</feature>
<feature type="compositionally biased region" description="Basic residues" evidence="1">
    <location>
        <begin position="246"/>
        <end position="257"/>
    </location>
</feature>
<evidence type="ECO:0000313" key="2">
    <source>
        <dbReference type="EMBL" id="KAF9068666.1"/>
    </source>
</evidence>
<accession>A0A9P5PSM1</accession>
<feature type="compositionally biased region" description="Basic and acidic residues" evidence="1">
    <location>
        <begin position="55"/>
        <end position="82"/>
    </location>
</feature>
<organism evidence="2 3">
    <name type="scientific">Rhodocollybia butyracea</name>
    <dbReference type="NCBI Taxonomy" id="206335"/>
    <lineage>
        <taxon>Eukaryota</taxon>
        <taxon>Fungi</taxon>
        <taxon>Dikarya</taxon>
        <taxon>Basidiomycota</taxon>
        <taxon>Agaricomycotina</taxon>
        <taxon>Agaricomycetes</taxon>
        <taxon>Agaricomycetidae</taxon>
        <taxon>Agaricales</taxon>
        <taxon>Marasmiineae</taxon>
        <taxon>Omphalotaceae</taxon>
        <taxon>Rhodocollybia</taxon>
    </lineage>
</organism>
<name>A0A9P5PSM1_9AGAR</name>
<feature type="compositionally biased region" description="Low complexity" evidence="1">
    <location>
        <begin position="85"/>
        <end position="102"/>
    </location>
</feature>
<evidence type="ECO:0000256" key="1">
    <source>
        <dbReference type="SAM" id="MobiDB-lite"/>
    </source>
</evidence>